<sequence>MDCLFCKIAAGEIPSKKAYEDEKVYAFYDIDPQAPVHILVIPKEHIQSVSQITPENQEIVGHIFTVIAKLAKELDLKDGYRVVSNVGEQGGQSVPHLHFHLLGGRNLGWPPG</sequence>
<feature type="short sequence motif" description="Histidine triad motif" evidence="2 3">
    <location>
        <begin position="96"/>
        <end position="100"/>
    </location>
</feature>
<dbReference type="Gene3D" id="3.30.428.10">
    <property type="entry name" value="HIT-like"/>
    <property type="match status" value="1"/>
</dbReference>
<evidence type="ECO:0000259" key="4">
    <source>
        <dbReference type="PROSITE" id="PS51084"/>
    </source>
</evidence>
<reference evidence="5" key="2">
    <citation type="journal article" date="2021" name="PeerJ">
        <title>Extensive microbial diversity within the chicken gut microbiome revealed by metagenomics and culture.</title>
        <authorList>
            <person name="Gilroy R."/>
            <person name="Ravi A."/>
            <person name="Getino M."/>
            <person name="Pursley I."/>
            <person name="Horton D.L."/>
            <person name="Alikhan N.F."/>
            <person name="Baker D."/>
            <person name="Gharbi K."/>
            <person name="Hall N."/>
            <person name="Watson M."/>
            <person name="Adriaenssens E.M."/>
            <person name="Foster-Nyarko E."/>
            <person name="Jarju S."/>
            <person name="Secka A."/>
            <person name="Antonio M."/>
            <person name="Oren A."/>
            <person name="Chaudhuri R.R."/>
            <person name="La Ragione R."/>
            <person name="Hildebrand F."/>
            <person name="Pallen M.J."/>
        </authorList>
    </citation>
    <scope>NUCLEOTIDE SEQUENCE</scope>
    <source>
        <strain evidence="5">CHK184-25365</strain>
    </source>
</reference>
<evidence type="ECO:0000313" key="5">
    <source>
        <dbReference type="EMBL" id="HIR40926.1"/>
    </source>
</evidence>
<dbReference type="EMBL" id="DVGY01000084">
    <property type="protein sequence ID" value="HIR40926.1"/>
    <property type="molecule type" value="Genomic_DNA"/>
</dbReference>
<dbReference type="InterPro" id="IPR019808">
    <property type="entry name" value="Histidine_triad_CS"/>
</dbReference>
<dbReference type="InterPro" id="IPR001310">
    <property type="entry name" value="Histidine_triad_HIT"/>
</dbReference>
<protein>
    <submittedName>
        <fullName evidence="5">Histidine triad nucleotide-binding protein</fullName>
    </submittedName>
</protein>
<dbReference type="CDD" id="cd01276">
    <property type="entry name" value="PKCI_related"/>
    <property type="match status" value="1"/>
</dbReference>
<dbReference type="AlphaFoldDB" id="A0A9D1AJI4"/>
<dbReference type="Pfam" id="PF01230">
    <property type="entry name" value="HIT"/>
    <property type="match status" value="1"/>
</dbReference>
<evidence type="ECO:0000313" key="6">
    <source>
        <dbReference type="Proteomes" id="UP000886749"/>
    </source>
</evidence>
<feature type="active site" description="Tele-AMP-histidine intermediate" evidence="1">
    <location>
        <position position="98"/>
    </location>
</feature>
<evidence type="ECO:0000256" key="1">
    <source>
        <dbReference type="PIRSR" id="PIRSR601310-1"/>
    </source>
</evidence>
<reference evidence="5" key="1">
    <citation type="submission" date="2020-10" db="EMBL/GenBank/DDBJ databases">
        <authorList>
            <person name="Gilroy R."/>
        </authorList>
    </citation>
    <scope>NUCLEOTIDE SEQUENCE</scope>
    <source>
        <strain evidence="5">CHK184-25365</strain>
    </source>
</reference>
<dbReference type="InterPro" id="IPR036265">
    <property type="entry name" value="HIT-like_sf"/>
</dbReference>
<evidence type="ECO:0000256" key="3">
    <source>
        <dbReference type="PROSITE-ProRule" id="PRU00464"/>
    </source>
</evidence>
<evidence type="ECO:0000256" key="2">
    <source>
        <dbReference type="PIRSR" id="PIRSR601310-3"/>
    </source>
</evidence>
<organism evidence="5 6">
    <name type="scientific">Candidatus Egerieicola pullicola</name>
    <dbReference type="NCBI Taxonomy" id="2840775"/>
    <lineage>
        <taxon>Bacteria</taxon>
        <taxon>Bacillati</taxon>
        <taxon>Bacillota</taxon>
        <taxon>Clostridia</taxon>
        <taxon>Eubacteriales</taxon>
        <taxon>Oscillospiraceae</taxon>
        <taxon>Oscillospiraceae incertae sedis</taxon>
        <taxon>Candidatus Egerieicola</taxon>
    </lineage>
</organism>
<accession>A0A9D1AJI4</accession>
<dbReference type="InterPro" id="IPR011146">
    <property type="entry name" value="HIT-like"/>
</dbReference>
<dbReference type="Proteomes" id="UP000886749">
    <property type="component" value="Unassembled WGS sequence"/>
</dbReference>
<dbReference type="PANTHER" id="PTHR23089">
    <property type="entry name" value="HISTIDINE TRIAD HIT PROTEIN"/>
    <property type="match status" value="1"/>
</dbReference>
<dbReference type="PROSITE" id="PS51084">
    <property type="entry name" value="HIT_2"/>
    <property type="match status" value="1"/>
</dbReference>
<dbReference type="GO" id="GO:0003824">
    <property type="term" value="F:catalytic activity"/>
    <property type="evidence" value="ECO:0007669"/>
    <property type="project" value="InterPro"/>
</dbReference>
<dbReference type="PROSITE" id="PS00892">
    <property type="entry name" value="HIT_1"/>
    <property type="match status" value="1"/>
</dbReference>
<name>A0A9D1AJI4_9FIRM</name>
<dbReference type="PRINTS" id="PR00332">
    <property type="entry name" value="HISTRIAD"/>
</dbReference>
<gene>
    <name evidence="5" type="ORF">IAB36_03760</name>
</gene>
<comment type="caution">
    <text evidence="5">The sequence shown here is derived from an EMBL/GenBank/DDBJ whole genome shotgun (WGS) entry which is preliminary data.</text>
</comment>
<feature type="domain" description="HIT" evidence="4">
    <location>
        <begin position="4"/>
        <end position="112"/>
    </location>
</feature>
<proteinExistence type="predicted"/>
<dbReference type="SUPFAM" id="SSF54197">
    <property type="entry name" value="HIT-like"/>
    <property type="match status" value="1"/>
</dbReference>